<dbReference type="RefSeq" id="XP_009029356.1">
    <property type="nucleotide sequence ID" value="XM_009031108.1"/>
</dbReference>
<dbReference type="EMBL" id="AMQM01002004">
    <property type="status" value="NOT_ANNOTATED_CDS"/>
    <property type="molecule type" value="Genomic_DNA"/>
</dbReference>
<evidence type="ECO:0000313" key="3">
    <source>
        <dbReference type="EMBL" id="ESN93107.1"/>
    </source>
</evidence>
<feature type="coiled-coil region" evidence="1">
    <location>
        <begin position="747"/>
        <end position="774"/>
    </location>
</feature>
<feature type="region of interest" description="Disordered" evidence="2">
    <location>
        <begin position="498"/>
        <end position="520"/>
    </location>
</feature>
<dbReference type="eggNOG" id="ENOG502QUHJ">
    <property type="taxonomic scope" value="Eukaryota"/>
</dbReference>
<dbReference type="STRING" id="6412.T1EWI8"/>
<dbReference type="CTD" id="20200938"/>
<name>T1EWI8_HELRO</name>
<reference evidence="4" key="3">
    <citation type="submission" date="2015-06" db="UniProtKB">
        <authorList>
            <consortium name="EnsemblMetazoa"/>
        </authorList>
    </citation>
    <scope>IDENTIFICATION</scope>
</reference>
<dbReference type="Proteomes" id="UP000015101">
    <property type="component" value="Unassembled WGS sequence"/>
</dbReference>
<evidence type="ECO:0000256" key="1">
    <source>
        <dbReference type="SAM" id="Coils"/>
    </source>
</evidence>
<evidence type="ECO:0000313" key="5">
    <source>
        <dbReference type="Proteomes" id="UP000015101"/>
    </source>
</evidence>
<keyword evidence="1" id="KW-0175">Coiled coil</keyword>
<feature type="compositionally biased region" description="Basic and acidic residues" evidence="2">
    <location>
        <begin position="500"/>
        <end position="516"/>
    </location>
</feature>
<reference evidence="5" key="1">
    <citation type="submission" date="2012-12" db="EMBL/GenBank/DDBJ databases">
        <authorList>
            <person name="Hellsten U."/>
            <person name="Grimwood J."/>
            <person name="Chapman J.A."/>
            <person name="Shapiro H."/>
            <person name="Aerts A."/>
            <person name="Otillar R.P."/>
            <person name="Terry A.Y."/>
            <person name="Boore J.L."/>
            <person name="Simakov O."/>
            <person name="Marletaz F."/>
            <person name="Cho S.-J."/>
            <person name="Edsinger-Gonzales E."/>
            <person name="Havlak P."/>
            <person name="Kuo D.-H."/>
            <person name="Larsson T."/>
            <person name="Lv J."/>
            <person name="Arendt D."/>
            <person name="Savage R."/>
            <person name="Osoegawa K."/>
            <person name="de Jong P."/>
            <person name="Lindberg D.R."/>
            <person name="Seaver E.C."/>
            <person name="Weisblat D.A."/>
            <person name="Putnam N.H."/>
            <person name="Grigoriev I.V."/>
            <person name="Rokhsar D.S."/>
        </authorList>
    </citation>
    <scope>NUCLEOTIDE SEQUENCE</scope>
</reference>
<proteinExistence type="predicted"/>
<dbReference type="EMBL" id="KB097639">
    <property type="protein sequence ID" value="ESN93107.1"/>
    <property type="molecule type" value="Genomic_DNA"/>
</dbReference>
<dbReference type="InParanoid" id="T1EWI8"/>
<dbReference type="PANTHER" id="PTHR40240:SF1">
    <property type="entry name" value="PLEXUS, ISOFORM A"/>
    <property type="match status" value="1"/>
</dbReference>
<dbReference type="EnsemblMetazoa" id="HelroT165267">
    <property type="protein sequence ID" value="HelroP165267"/>
    <property type="gene ID" value="HelroG165267"/>
</dbReference>
<sequence>MTNDLTCFVCGVAGAPHFLHTKPRKTGAYFTFLANHIPPNNAKLPADDGRVSCCIICKAFLTEQWKSYEKRKTPMVERLFWMKRTDDKMFTGAEMSVQKEYISQVIGLNNNTNNSSFYGSSHINGISSRNTVEHNGNSPASDIPGANVSLNQSTDDYDDNVEALDLSTSPNKNQITNCRKISKRKSNEQHKTECNISNGHETNYSSVKKLKASSETSNNFVCYICRLAYSDHHSRFVSCAERSDEPYFPFIKHLKKPEKAKDMTKSGLVEVCCECRKKLSRQWKVYEARRIPMNQRLYSNICNSDIKPSCVIPDVWKNENSSESLEECFFCTHRQFSVDNIHPLCLPFIKSLLPESHLYLSGLAHLEKLYKLITTVSSPSIKSCRACNDLLAREIMIFVQSKKQSKPTEKTITDVYNNAIDGPNKCNKLKINNGSNLRDLYCENLVEPKLEPNTYHLVECISNNNNQSNMDNNQLQSTTNLTDVNEINYYHNNEAGNVKKFKENNAKKDDDGDDVKPASYETDDNVHVLDAHASEFKNVGKADLMTSISSSSSSSSSSKYQSTICNASENVPYLPVPPSMSPSLASSPCLKTSSRDADTDHSICNNESNNNNNVSINCIKDVNNNKINSINSIVINNNNITNNNGITNNNNNNNNIINNNRQNNNNSLLRNEFSIWKTLGTAGGDINSIDNIPNRSAWPGVDVIRQAYINHLKIQMKEEKLLKAKLADVMQEHQKLLQRHLTLSALKQTAQDELTTMEAEKATLLSELHQLNEHLTKI</sequence>
<gene>
    <name evidence="4" type="primary">20200938</name>
    <name evidence="3" type="ORF">HELRODRAFT_165267</name>
</gene>
<evidence type="ECO:0008006" key="6">
    <source>
        <dbReference type="Google" id="ProtNLM"/>
    </source>
</evidence>
<keyword evidence="5" id="KW-1185">Reference proteome</keyword>
<dbReference type="OrthoDB" id="8744624at2759"/>
<evidence type="ECO:0000313" key="4">
    <source>
        <dbReference type="EnsemblMetazoa" id="HelroP165267"/>
    </source>
</evidence>
<dbReference type="KEGG" id="hro:HELRODRAFT_165267"/>
<dbReference type="AlphaFoldDB" id="T1EWI8"/>
<accession>T1EWI8</accession>
<dbReference type="HOGENOM" id="CLU_359919_0_0_1"/>
<reference evidence="3 5" key="2">
    <citation type="journal article" date="2013" name="Nature">
        <title>Insights into bilaterian evolution from three spiralian genomes.</title>
        <authorList>
            <person name="Simakov O."/>
            <person name="Marletaz F."/>
            <person name="Cho S.J."/>
            <person name="Edsinger-Gonzales E."/>
            <person name="Havlak P."/>
            <person name="Hellsten U."/>
            <person name="Kuo D.H."/>
            <person name="Larsson T."/>
            <person name="Lv J."/>
            <person name="Arendt D."/>
            <person name="Savage R."/>
            <person name="Osoegawa K."/>
            <person name="de Jong P."/>
            <person name="Grimwood J."/>
            <person name="Chapman J.A."/>
            <person name="Shapiro H."/>
            <person name="Aerts A."/>
            <person name="Otillar R.P."/>
            <person name="Terry A.Y."/>
            <person name="Boore J.L."/>
            <person name="Grigoriev I.V."/>
            <person name="Lindberg D.R."/>
            <person name="Seaver E.C."/>
            <person name="Weisblat D.A."/>
            <person name="Putnam N.H."/>
            <person name="Rokhsar D.S."/>
        </authorList>
    </citation>
    <scope>NUCLEOTIDE SEQUENCE</scope>
</reference>
<evidence type="ECO:0000256" key="2">
    <source>
        <dbReference type="SAM" id="MobiDB-lite"/>
    </source>
</evidence>
<organism evidence="4 5">
    <name type="scientific">Helobdella robusta</name>
    <name type="common">Californian leech</name>
    <dbReference type="NCBI Taxonomy" id="6412"/>
    <lineage>
        <taxon>Eukaryota</taxon>
        <taxon>Metazoa</taxon>
        <taxon>Spiralia</taxon>
        <taxon>Lophotrochozoa</taxon>
        <taxon>Annelida</taxon>
        <taxon>Clitellata</taxon>
        <taxon>Hirudinea</taxon>
        <taxon>Rhynchobdellida</taxon>
        <taxon>Glossiphoniidae</taxon>
        <taxon>Helobdella</taxon>
    </lineage>
</organism>
<dbReference type="GeneID" id="20200938"/>
<protein>
    <recommendedName>
        <fullName evidence="6">Genetic suppressor element-like domain-containing protein</fullName>
    </recommendedName>
</protein>
<dbReference type="PANTHER" id="PTHR40240">
    <property type="entry name" value="PLEXUS, ISOFORM A"/>
    <property type="match status" value="1"/>
</dbReference>